<keyword evidence="6" id="KW-1003">Cell membrane</keyword>
<dbReference type="EMBL" id="FRFE01000003">
    <property type="protein sequence ID" value="SHO45088.1"/>
    <property type="molecule type" value="Genomic_DNA"/>
</dbReference>
<reference evidence="7 8" key="1">
    <citation type="submission" date="2016-12" db="EMBL/GenBank/DDBJ databases">
        <authorList>
            <person name="Song W.-J."/>
            <person name="Kurnit D.M."/>
        </authorList>
    </citation>
    <scope>NUCLEOTIDE SEQUENCE [LARGE SCALE GENOMIC DNA]</scope>
    <source>
        <strain evidence="7 8">DSM 18488</strain>
    </source>
</reference>
<dbReference type="GO" id="GO:0005886">
    <property type="term" value="C:plasma membrane"/>
    <property type="evidence" value="ECO:0007669"/>
    <property type="project" value="UniProtKB-SubCell"/>
</dbReference>
<dbReference type="STRING" id="1121416.SAMN02745220_00996"/>
<evidence type="ECO:0000256" key="2">
    <source>
        <dbReference type="ARBA" id="ARBA00022692"/>
    </source>
</evidence>
<comment type="catalytic activity">
    <reaction evidence="6">
        <text>[GlcNAc-(1-&gt;4)-Mur2Ac(oyl-L-Ala-gamma-D-Glu-L-Lys-D-Ala-D-Ala)](n)-di-trans,octa-cis-undecaprenyl diphosphate + beta-D-GlcNAc-(1-&gt;4)-Mur2Ac(oyl-L-Ala-gamma-D-Glu-L-Lys-D-Ala-D-Ala)-di-trans,octa-cis-undecaprenyl diphosphate = [GlcNAc-(1-&gt;4)-Mur2Ac(oyl-L-Ala-gamma-D-Glu-L-Lys-D-Ala-D-Ala)](n+1)-di-trans,octa-cis-undecaprenyl diphosphate + di-trans,octa-cis-undecaprenyl diphosphate + H(+)</text>
        <dbReference type="Rhea" id="RHEA:23708"/>
        <dbReference type="Rhea" id="RHEA-COMP:9602"/>
        <dbReference type="Rhea" id="RHEA-COMP:9603"/>
        <dbReference type="ChEBI" id="CHEBI:15378"/>
        <dbReference type="ChEBI" id="CHEBI:58405"/>
        <dbReference type="ChEBI" id="CHEBI:60033"/>
        <dbReference type="ChEBI" id="CHEBI:78435"/>
        <dbReference type="EC" id="2.4.99.28"/>
    </reaction>
</comment>
<dbReference type="HAMAP" id="MF_02079">
    <property type="entry name" value="PGT_RodA"/>
    <property type="match status" value="1"/>
</dbReference>
<dbReference type="GO" id="GO:0071555">
    <property type="term" value="P:cell wall organization"/>
    <property type="evidence" value="ECO:0007669"/>
    <property type="project" value="UniProtKB-KW"/>
</dbReference>
<keyword evidence="6" id="KW-0808">Transferase</keyword>
<dbReference type="AlphaFoldDB" id="A0A1M7Y0Z0"/>
<comment type="similarity">
    <text evidence="6">Belongs to the SEDS family. MrdB/RodA subfamily.</text>
</comment>
<accession>A0A1M7Y0Z0</accession>
<comment type="function">
    <text evidence="6">Peptidoglycan polymerase that is essential for cell wall elongation.</text>
</comment>
<keyword evidence="6" id="KW-0573">Peptidoglycan synthesis</keyword>
<keyword evidence="5 6" id="KW-0472">Membrane</keyword>
<feature type="transmembrane region" description="Helical" evidence="6">
    <location>
        <begin position="49"/>
        <end position="66"/>
    </location>
</feature>
<keyword evidence="6" id="KW-0961">Cell wall biogenesis/degradation</keyword>
<feature type="transmembrane region" description="Helical" evidence="6">
    <location>
        <begin position="12"/>
        <end position="29"/>
    </location>
</feature>
<keyword evidence="3 6" id="KW-0133">Cell shape</keyword>
<comment type="pathway">
    <text evidence="6">Cell wall biogenesis; peptidoglycan biosynthesis.</text>
</comment>
<feature type="transmembrane region" description="Helical" evidence="6">
    <location>
        <begin position="274"/>
        <end position="294"/>
    </location>
</feature>
<dbReference type="NCBIfam" id="TIGR02210">
    <property type="entry name" value="rodA_shape"/>
    <property type="match status" value="1"/>
</dbReference>
<keyword evidence="4 6" id="KW-1133">Transmembrane helix</keyword>
<dbReference type="InterPro" id="IPR001182">
    <property type="entry name" value="FtsW/RodA"/>
</dbReference>
<evidence type="ECO:0000256" key="6">
    <source>
        <dbReference type="HAMAP-Rule" id="MF_02079"/>
    </source>
</evidence>
<feature type="transmembrane region" description="Helical" evidence="6">
    <location>
        <begin position="73"/>
        <end position="92"/>
    </location>
</feature>
<evidence type="ECO:0000256" key="3">
    <source>
        <dbReference type="ARBA" id="ARBA00022960"/>
    </source>
</evidence>
<dbReference type="GO" id="GO:0032153">
    <property type="term" value="C:cell division site"/>
    <property type="evidence" value="ECO:0007669"/>
    <property type="project" value="TreeGrafter"/>
</dbReference>
<feature type="transmembrane region" description="Helical" evidence="6">
    <location>
        <begin position="178"/>
        <end position="201"/>
    </location>
</feature>
<evidence type="ECO:0000256" key="1">
    <source>
        <dbReference type="ARBA" id="ARBA00004141"/>
    </source>
</evidence>
<dbReference type="OrthoDB" id="9768187at2"/>
<dbReference type="GO" id="GO:0051301">
    <property type="term" value="P:cell division"/>
    <property type="evidence" value="ECO:0007669"/>
    <property type="project" value="InterPro"/>
</dbReference>
<dbReference type="Pfam" id="PF01098">
    <property type="entry name" value="FTSW_RODA_SPOVE"/>
    <property type="match status" value="1"/>
</dbReference>
<dbReference type="PANTHER" id="PTHR30474:SF1">
    <property type="entry name" value="PEPTIDOGLYCAN GLYCOSYLTRANSFERASE MRDB"/>
    <property type="match status" value="1"/>
</dbReference>
<dbReference type="GO" id="GO:0008360">
    <property type="term" value="P:regulation of cell shape"/>
    <property type="evidence" value="ECO:0007669"/>
    <property type="project" value="UniProtKB-KW"/>
</dbReference>
<evidence type="ECO:0000256" key="4">
    <source>
        <dbReference type="ARBA" id="ARBA00022989"/>
    </source>
</evidence>
<feature type="transmembrane region" description="Helical" evidence="6">
    <location>
        <begin position="137"/>
        <end position="157"/>
    </location>
</feature>
<dbReference type="GO" id="GO:0015648">
    <property type="term" value="F:lipid-linked peptidoglycan transporter activity"/>
    <property type="evidence" value="ECO:0007669"/>
    <property type="project" value="TreeGrafter"/>
</dbReference>
<keyword evidence="8" id="KW-1185">Reference proteome</keyword>
<dbReference type="GO" id="GO:0008955">
    <property type="term" value="F:peptidoglycan glycosyltransferase activity"/>
    <property type="evidence" value="ECO:0007669"/>
    <property type="project" value="UniProtKB-UniRule"/>
</dbReference>
<dbReference type="Proteomes" id="UP000184603">
    <property type="component" value="Unassembled WGS sequence"/>
</dbReference>
<sequence>MIRIDRRLFEHFDFVLLLLILLVCGMALFNLYSATYPPKGFGMSPYLKQAYYLLFGFACCLVILSVDYQVLHILNYPIYVIVIILLALSYIIGSEAGGAQRWINLGVIKLQPSEPAKLMMVISLASYYSRKEVLDGYTLKQLIMPILLTALPFLLILKQPDLGTALMLGIIFVSMTMLAKLRLSTLLTLAGSALAVVVFAWEKLLKPYQKQRIQTFLNPEADKMGHGYQIMQSKIAVGSGGKFGKGYMEGTQGHLHFLPERHTDFAFAVWGEEWGFVGCFFFLGCYFIMLLWGLHVAMNARDRFGVLLAFGVVMLIFWQAVINLLMIMGFLPVVGIPLPLVSYGGSSLLTTLLALGILMNVSMRRFGTTHGSNSQPG</sequence>
<feature type="transmembrane region" description="Helical" evidence="6">
    <location>
        <begin position="306"/>
        <end position="334"/>
    </location>
</feature>
<proteinExistence type="inferred from homology"/>
<gene>
    <name evidence="6" type="primary">rodA</name>
    <name evidence="7" type="ORF">SAMN02745220_00996</name>
</gene>
<dbReference type="InterPro" id="IPR011923">
    <property type="entry name" value="RodA/MrdB"/>
</dbReference>
<protein>
    <recommendedName>
        <fullName evidence="6">Peptidoglycan glycosyltransferase RodA</fullName>
        <shortName evidence="6">PGT</shortName>
        <ecNumber evidence="6">2.4.99.28</ecNumber>
    </recommendedName>
    <alternativeName>
        <fullName evidence="6">Cell elongation protein RodA</fullName>
    </alternativeName>
    <alternativeName>
        <fullName evidence="6">Cell wall polymerase</fullName>
    </alternativeName>
    <alternativeName>
        <fullName evidence="6">Peptidoglycan polymerase</fullName>
        <shortName evidence="6">PG polymerase</shortName>
    </alternativeName>
</protein>
<evidence type="ECO:0000313" key="8">
    <source>
        <dbReference type="Proteomes" id="UP000184603"/>
    </source>
</evidence>
<dbReference type="RefSeq" id="WP_073612332.1">
    <property type="nucleotide sequence ID" value="NZ_FRFE01000003.1"/>
</dbReference>
<evidence type="ECO:0000256" key="5">
    <source>
        <dbReference type="ARBA" id="ARBA00023136"/>
    </source>
</evidence>
<keyword evidence="6" id="KW-0328">Glycosyltransferase</keyword>
<comment type="subcellular location">
    <subcellularLocation>
        <location evidence="6">Cell membrane</location>
        <topology evidence="6">Multi-pass membrane protein</topology>
    </subcellularLocation>
    <subcellularLocation>
        <location evidence="1">Membrane</location>
        <topology evidence="1">Multi-pass membrane protein</topology>
    </subcellularLocation>
</comment>
<dbReference type="UniPathway" id="UPA00219"/>
<evidence type="ECO:0000313" key="7">
    <source>
        <dbReference type="EMBL" id="SHO45088.1"/>
    </source>
</evidence>
<organism evidence="7 8">
    <name type="scientific">Desulfopila aestuarii DSM 18488</name>
    <dbReference type="NCBI Taxonomy" id="1121416"/>
    <lineage>
        <taxon>Bacteria</taxon>
        <taxon>Pseudomonadati</taxon>
        <taxon>Thermodesulfobacteriota</taxon>
        <taxon>Desulfobulbia</taxon>
        <taxon>Desulfobulbales</taxon>
        <taxon>Desulfocapsaceae</taxon>
        <taxon>Desulfopila</taxon>
    </lineage>
</organism>
<keyword evidence="2 6" id="KW-0812">Transmembrane</keyword>
<feature type="transmembrane region" description="Helical" evidence="6">
    <location>
        <begin position="340"/>
        <end position="361"/>
    </location>
</feature>
<name>A0A1M7Y0Z0_9BACT</name>
<dbReference type="PANTHER" id="PTHR30474">
    <property type="entry name" value="CELL CYCLE PROTEIN"/>
    <property type="match status" value="1"/>
</dbReference>
<dbReference type="GO" id="GO:0009252">
    <property type="term" value="P:peptidoglycan biosynthetic process"/>
    <property type="evidence" value="ECO:0007669"/>
    <property type="project" value="UniProtKB-UniRule"/>
</dbReference>
<dbReference type="EC" id="2.4.99.28" evidence="6"/>